<dbReference type="SUPFAM" id="SSF51445">
    <property type="entry name" value="(Trans)glycosidases"/>
    <property type="match status" value="1"/>
</dbReference>
<sequence>MGVLFSMKGIVKKFPIVVLVFAILITTIFDSNFVIRNKVFAGTNEVNIYVEKPEDWENIWIWYDSDLSTSKWDTSELSKSPGELEEYRTGWYKKTLNSKDVQFLFNNGTWSKKLSNSGNDFRTQKDIWIKKDGSVSFIDPLTTDNVKTSVKVHFKSTWGQSKIYYWNASPGSLKSGWPGDEMSSEGNDWYGYELKGVDSTNLIFNNGKNQTADLSRTKGEWWYKDNNWYESNPEVDPNPDPKPDPKPDPGPGPKPNPDSDNRTDFRDETIYFVMTSRFYDGDKSNNTHCWDDGKAGNPDSDPAWRGDFKGLIEKLDYIKALGFTAIWISPVVENASGYDYHGYHAINFSKVDSRYESDGASYQDLINSAHSKGMKVIQDIVLNHTSNFGEENLFPLFAKNKLLKDTASNLKKLDIDKKLPSNYDSLNPDQQYQARISAMKEDKNDTNNIYHHEKSLDWEGYTVQTGQIAGDCVDLNTENPIVSKYLIDSYDKYIDMGVDAFRIDTAKHISRLTLNKEFIPAFKERGGDNFFMFGEIATRYRQVWNNNIPAVSTPFYTWKESKEYSWTTNFKDRMNSTLQNWNDNKQVSNQPTSDNHLLNGNTYHTPNNNIRSGLDVIDFPMHWNFNNAHDAYNTALDGDKWYSDATWNVTYVDSHDYAPDGAPENQRFAGSQDTWAENLNLMFTFRGIPTIYYGSEIEFMKGAPIDVGPNAPLSKTGRAYYGDKIEGDVKVDDFAQYSSATGAMKDTLNYPLAKHIQRLNLLRRKIPALRKGEYSIDGVNGSMAFKRRYTNNSQGIDSFALVSITDGATFNNIPNGRYVDAITGETKNVTNGTLVTPSVGKGNMRVFVLDLENNGAPGKVGENGSYLK</sequence>
<proteinExistence type="predicted"/>
<dbReference type="PANTHER" id="PTHR10357:SF215">
    <property type="entry name" value="ALPHA-AMYLASE 1"/>
    <property type="match status" value="1"/>
</dbReference>
<evidence type="ECO:0000259" key="5">
    <source>
        <dbReference type="SMART" id="SM00642"/>
    </source>
</evidence>
<dbReference type="Gene3D" id="3.20.20.80">
    <property type="entry name" value="Glycosidases"/>
    <property type="match status" value="2"/>
</dbReference>
<comment type="cofactor">
    <cofactor evidence="1">
        <name>Ca(2+)</name>
        <dbReference type="ChEBI" id="CHEBI:29108"/>
    </cofactor>
</comment>
<gene>
    <name evidence="6" type="ORF">H9661_12285</name>
</gene>
<keyword evidence="7" id="KW-1185">Reference proteome</keyword>
<evidence type="ECO:0000256" key="4">
    <source>
        <dbReference type="SAM" id="MobiDB-lite"/>
    </source>
</evidence>
<evidence type="ECO:0000256" key="1">
    <source>
        <dbReference type="ARBA" id="ARBA00001913"/>
    </source>
</evidence>
<feature type="region of interest" description="Disordered" evidence="4">
    <location>
        <begin position="228"/>
        <end position="265"/>
    </location>
</feature>
<name>A0ABR8PVF3_9CLOT</name>
<evidence type="ECO:0000313" key="6">
    <source>
        <dbReference type="EMBL" id="MBD7912135.1"/>
    </source>
</evidence>
<evidence type="ECO:0000256" key="3">
    <source>
        <dbReference type="ARBA" id="ARBA00022729"/>
    </source>
</evidence>
<dbReference type="InterPro" id="IPR006047">
    <property type="entry name" value="GH13_cat_dom"/>
</dbReference>
<dbReference type="InterPro" id="IPR031965">
    <property type="entry name" value="CBM26"/>
</dbReference>
<keyword evidence="2" id="KW-0479">Metal-binding</keyword>
<feature type="domain" description="Glycosyl hydrolase family 13 catalytic" evidence="5">
    <location>
        <begin position="272"/>
        <end position="763"/>
    </location>
</feature>
<evidence type="ECO:0000256" key="2">
    <source>
        <dbReference type="ARBA" id="ARBA00022723"/>
    </source>
</evidence>
<dbReference type="InterPro" id="IPR017853">
    <property type="entry name" value="GH"/>
</dbReference>
<dbReference type="Gene3D" id="2.60.40.10">
    <property type="entry name" value="Immunoglobulins"/>
    <property type="match status" value="2"/>
</dbReference>
<dbReference type="Pfam" id="PF16738">
    <property type="entry name" value="CBM26"/>
    <property type="match status" value="1"/>
</dbReference>
<protein>
    <submittedName>
        <fullName evidence="6">Starch-binding protein</fullName>
    </submittedName>
</protein>
<evidence type="ECO:0000313" key="7">
    <source>
        <dbReference type="Proteomes" id="UP000627781"/>
    </source>
</evidence>
<dbReference type="Pfam" id="PF00128">
    <property type="entry name" value="Alpha-amylase"/>
    <property type="match status" value="1"/>
</dbReference>
<dbReference type="Proteomes" id="UP000627781">
    <property type="component" value="Unassembled WGS sequence"/>
</dbReference>
<comment type="caution">
    <text evidence="6">The sequence shown here is derived from an EMBL/GenBank/DDBJ whole genome shotgun (WGS) entry which is preliminary data.</text>
</comment>
<dbReference type="PANTHER" id="PTHR10357">
    <property type="entry name" value="ALPHA-AMYLASE FAMILY MEMBER"/>
    <property type="match status" value="1"/>
</dbReference>
<dbReference type="CDD" id="cd11339">
    <property type="entry name" value="AmyAc_bac_CMD_like_2"/>
    <property type="match status" value="1"/>
</dbReference>
<accession>A0ABR8PVF3</accession>
<keyword evidence="3" id="KW-0732">Signal</keyword>
<dbReference type="InterPro" id="IPR013783">
    <property type="entry name" value="Ig-like_fold"/>
</dbReference>
<dbReference type="EMBL" id="JACSRA010000019">
    <property type="protein sequence ID" value="MBD7912135.1"/>
    <property type="molecule type" value="Genomic_DNA"/>
</dbReference>
<dbReference type="SMART" id="SM00642">
    <property type="entry name" value="Aamy"/>
    <property type="match status" value="1"/>
</dbReference>
<reference evidence="6 7" key="1">
    <citation type="submission" date="2020-08" db="EMBL/GenBank/DDBJ databases">
        <title>A Genomic Blueprint of the Chicken Gut Microbiome.</title>
        <authorList>
            <person name="Gilroy R."/>
            <person name="Ravi A."/>
            <person name="Getino M."/>
            <person name="Pursley I."/>
            <person name="Horton D.L."/>
            <person name="Alikhan N.-F."/>
            <person name="Baker D."/>
            <person name="Gharbi K."/>
            <person name="Hall N."/>
            <person name="Watson M."/>
            <person name="Adriaenssens E.M."/>
            <person name="Foster-Nyarko E."/>
            <person name="Jarju S."/>
            <person name="Secka A."/>
            <person name="Antonio M."/>
            <person name="Oren A."/>
            <person name="Chaudhuri R."/>
            <person name="La Ragione R.M."/>
            <person name="Hildebrand F."/>
            <person name="Pallen M.J."/>
        </authorList>
    </citation>
    <scope>NUCLEOTIDE SEQUENCE [LARGE SCALE GENOMIC DNA]</scope>
    <source>
        <strain evidence="6 7">Sa3CVN1</strain>
    </source>
</reference>
<organism evidence="6 7">
    <name type="scientific">Clostridium cibarium</name>
    <dbReference type="NCBI Taxonomy" id="2762247"/>
    <lineage>
        <taxon>Bacteria</taxon>
        <taxon>Bacillati</taxon>
        <taxon>Bacillota</taxon>
        <taxon>Clostridia</taxon>
        <taxon>Eubacteriales</taxon>
        <taxon>Clostridiaceae</taxon>
        <taxon>Clostridium</taxon>
    </lineage>
</organism>